<reference evidence="3 4" key="1">
    <citation type="submission" date="2024-03" db="EMBL/GenBank/DDBJ databases">
        <title>Mouse gut bacterial collection (mGBC) of GemPharmatech.</title>
        <authorList>
            <person name="He Y."/>
            <person name="Dong L."/>
            <person name="Wu D."/>
            <person name="Gao X."/>
            <person name="Lin Z."/>
        </authorList>
    </citation>
    <scope>NUCLEOTIDE SEQUENCE [LARGE SCALE GENOMIC DNA]</scope>
    <source>
        <strain evidence="3 4">20-218</strain>
    </source>
</reference>
<dbReference type="EMBL" id="JBCLSQ010000009">
    <property type="protein sequence ID" value="MEY8537773.1"/>
    <property type="molecule type" value="Genomic_DNA"/>
</dbReference>
<dbReference type="RefSeq" id="WP_369918052.1">
    <property type="nucleotide sequence ID" value="NZ_JBCLSQ010000009.1"/>
</dbReference>
<dbReference type="InterPro" id="IPR001478">
    <property type="entry name" value="PDZ"/>
</dbReference>
<keyword evidence="3" id="KW-0378">Hydrolase</keyword>
<protein>
    <submittedName>
        <fullName evidence="3">SepM family pheromone-processing serine protease</fullName>
        <ecNumber evidence="3">3.4.21.-</ecNumber>
    </submittedName>
</protein>
<evidence type="ECO:0000313" key="3">
    <source>
        <dbReference type="EMBL" id="MEY8537773.1"/>
    </source>
</evidence>
<dbReference type="Proteomes" id="UP001565242">
    <property type="component" value="Unassembled WGS sequence"/>
</dbReference>
<proteinExistence type="predicted"/>
<keyword evidence="4" id="KW-1185">Reference proteome</keyword>
<dbReference type="GO" id="GO:0008233">
    <property type="term" value="F:peptidase activity"/>
    <property type="evidence" value="ECO:0007669"/>
    <property type="project" value="UniProtKB-KW"/>
</dbReference>
<feature type="transmembrane region" description="Helical" evidence="1">
    <location>
        <begin position="12"/>
        <end position="31"/>
    </location>
</feature>
<feature type="domain" description="PDZ" evidence="2">
    <location>
        <begin position="134"/>
        <end position="198"/>
    </location>
</feature>
<organism evidence="3 4">
    <name type="scientific">Lactococcus muris</name>
    <dbReference type="NCBI Taxonomy" id="2941330"/>
    <lineage>
        <taxon>Bacteria</taxon>
        <taxon>Bacillati</taxon>
        <taxon>Bacillota</taxon>
        <taxon>Bacilli</taxon>
        <taxon>Lactobacillales</taxon>
        <taxon>Streptococcaceae</taxon>
        <taxon>Lactococcus</taxon>
    </lineage>
</organism>
<accession>A0ABV4DAZ2</accession>
<keyword evidence="1" id="KW-1133">Transmembrane helix</keyword>
<evidence type="ECO:0000313" key="4">
    <source>
        <dbReference type="Proteomes" id="UP001565242"/>
    </source>
</evidence>
<dbReference type="Pfam" id="PF13180">
    <property type="entry name" value="PDZ_2"/>
    <property type="match status" value="1"/>
</dbReference>
<dbReference type="InterPro" id="IPR036034">
    <property type="entry name" value="PDZ_sf"/>
</dbReference>
<dbReference type="EC" id="3.4.21.-" evidence="3"/>
<gene>
    <name evidence="3" type="ORF">AALM99_04870</name>
</gene>
<keyword evidence="1" id="KW-0472">Membrane</keyword>
<dbReference type="Gene3D" id="2.30.42.10">
    <property type="match status" value="1"/>
</dbReference>
<evidence type="ECO:0000256" key="1">
    <source>
        <dbReference type="SAM" id="Phobius"/>
    </source>
</evidence>
<keyword evidence="3" id="KW-0645">Protease</keyword>
<name>A0ABV4DAZ2_9LACT</name>
<evidence type="ECO:0000259" key="2">
    <source>
        <dbReference type="Pfam" id="PF13180"/>
    </source>
</evidence>
<comment type="caution">
    <text evidence="3">The sequence shown here is derived from an EMBL/GenBank/DDBJ whole genome shotgun (WGS) entry which is preliminary data.</text>
</comment>
<dbReference type="NCBIfam" id="NF041438">
    <property type="entry name" value="SepM_fam_S16"/>
    <property type="match status" value="1"/>
</dbReference>
<sequence>MKKKLPKKLKTFIKIIALILLAVFLIFPLPYRIEIPGGVKPLNESIEVSGHKAPVKADGGFYLPTVKTAPANVSLLIYNIFDRYADIHPANSREQVLSKRQQDEIISQMQMRVSENIAIWEAFRLARKPIDFEYGGAYVTDLASSSSFRNVLRPLDLITHVDGQSFESSEEMYEYIKKQEVGAPVKLQYQREVNGEKVEQTAEGSYIKLDNGATGIGVTLVEKTRLLSEPHVSINVGEVSGPSGGLLFTLDIYSKLAGRDLTQGRKVTGSASTLFTKNFN</sequence>
<dbReference type="GO" id="GO:0006508">
    <property type="term" value="P:proteolysis"/>
    <property type="evidence" value="ECO:0007669"/>
    <property type="project" value="UniProtKB-KW"/>
</dbReference>
<keyword evidence="1" id="KW-0812">Transmembrane</keyword>
<dbReference type="SUPFAM" id="SSF50156">
    <property type="entry name" value="PDZ domain-like"/>
    <property type="match status" value="1"/>
</dbReference>